<feature type="region of interest" description="Disordered" evidence="1">
    <location>
        <begin position="1"/>
        <end position="101"/>
    </location>
</feature>
<feature type="compositionally biased region" description="Low complexity" evidence="1">
    <location>
        <begin position="78"/>
        <end position="88"/>
    </location>
</feature>
<keyword evidence="3" id="KW-1185">Reference proteome</keyword>
<evidence type="ECO:0000313" key="2">
    <source>
        <dbReference type="EMBL" id="GAA1007545.1"/>
    </source>
</evidence>
<reference evidence="3" key="1">
    <citation type="journal article" date="2019" name="Int. J. Syst. Evol. Microbiol.">
        <title>The Global Catalogue of Microorganisms (GCM) 10K type strain sequencing project: providing services to taxonomists for standard genome sequencing and annotation.</title>
        <authorList>
            <consortium name="The Broad Institute Genomics Platform"/>
            <consortium name="The Broad Institute Genome Sequencing Center for Infectious Disease"/>
            <person name="Wu L."/>
            <person name="Ma J."/>
        </authorList>
    </citation>
    <scope>NUCLEOTIDE SEQUENCE [LARGE SCALE GENOMIC DNA]</scope>
    <source>
        <strain evidence="3">JCM 11269</strain>
    </source>
</reference>
<accession>A0ABP4DEE5</accession>
<comment type="caution">
    <text evidence="2">The sequence shown here is derived from an EMBL/GenBank/DDBJ whole genome shotgun (WGS) entry which is preliminary data.</text>
</comment>
<sequence length="101" mass="10527">MPTHKTGRSETDADRSGPDADPVPSGHGTPGGVHTQRCPLPGRYGFQCDGAHSAVRPSSERAEVASEGDPSVHRPSRSPRAPAPAQRAGTQSALVLARRDP</sequence>
<evidence type="ECO:0000313" key="3">
    <source>
        <dbReference type="Proteomes" id="UP001501072"/>
    </source>
</evidence>
<name>A0ABP4DEE5_9ACTN</name>
<gene>
    <name evidence="2" type="ORF">GCM10009564_17710</name>
</gene>
<feature type="compositionally biased region" description="Basic and acidic residues" evidence="1">
    <location>
        <begin position="7"/>
        <end position="18"/>
    </location>
</feature>
<organism evidence="2 3">
    <name type="scientific">Streptomyces thermogriseus</name>
    <dbReference type="NCBI Taxonomy" id="75292"/>
    <lineage>
        <taxon>Bacteria</taxon>
        <taxon>Bacillati</taxon>
        <taxon>Actinomycetota</taxon>
        <taxon>Actinomycetes</taxon>
        <taxon>Kitasatosporales</taxon>
        <taxon>Streptomycetaceae</taxon>
        <taxon>Streptomyces</taxon>
    </lineage>
</organism>
<dbReference type="EMBL" id="BAAAHU010000014">
    <property type="protein sequence ID" value="GAA1007545.1"/>
    <property type="molecule type" value="Genomic_DNA"/>
</dbReference>
<proteinExistence type="predicted"/>
<dbReference type="Proteomes" id="UP001501072">
    <property type="component" value="Unassembled WGS sequence"/>
</dbReference>
<protein>
    <submittedName>
        <fullName evidence="2">Uncharacterized protein</fullName>
    </submittedName>
</protein>
<evidence type="ECO:0000256" key="1">
    <source>
        <dbReference type="SAM" id="MobiDB-lite"/>
    </source>
</evidence>